<feature type="coiled-coil region" evidence="1">
    <location>
        <begin position="17"/>
        <end position="72"/>
    </location>
</feature>
<organism evidence="2 3">
    <name type="scientific">Meloidogyne hapla</name>
    <name type="common">Root-knot nematode worm</name>
    <dbReference type="NCBI Taxonomy" id="6305"/>
    <lineage>
        <taxon>Eukaryota</taxon>
        <taxon>Metazoa</taxon>
        <taxon>Ecdysozoa</taxon>
        <taxon>Nematoda</taxon>
        <taxon>Chromadorea</taxon>
        <taxon>Rhabditida</taxon>
        <taxon>Tylenchina</taxon>
        <taxon>Tylenchomorpha</taxon>
        <taxon>Tylenchoidea</taxon>
        <taxon>Meloidogynidae</taxon>
        <taxon>Meloidogyninae</taxon>
        <taxon>Meloidogyne</taxon>
    </lineage>
</organism>
<protein>
    <submittedName>
        <fullName evidence="3">Uncharacterized protein</fullName>
    </submittedName>
</protein>
<evidence type="ECO:0000256" key="1">
    <source>
        <dbReference type="SAM" id="Coils"/>
    </source>
</evidence>
<accession>A0A1I8BUC8</accession>
<reference evidence="3" key="1">
    <citation type="submission" date="2016-11" db="UniProtKB">
        <authorList>
            <consortium name="WormBaseParasite"/>
        </authorList>
    </citation>
    <scope>IDENTIFICATION</scope>
</reference>
<dbReference type="AlphaFoldDB" id="A0A1I8BUC8"/>
<keyword evidence="2" id="KW-1185">Reference proteome</keyword>
<name>A0A1I8BUC8_MELHA</name>
<dbReference type="WBParaSite" id="MhA1_Contig643.frz3.gene3">
    <property type="protein sequence ID" value="MhA1_Contig643.frz3.gene3"/>
    <property type="gene ID" value="MhA1_Contig643.frz3.gene3"/>
</dbReference>
<evidence type="ECO:0000313" key="3">
    <source>
        <dbReference type="WBParaSite" id="MhA1_Contig643.frz3.gene3"/>
    </source>
</evidence>
<proteinExistence type="predicted"/>
<sequence>MTERGLSNSDLELKQIVLNQSDNVIELQTKLNNLQLKFIEEKEKNEYEKKILKEKNNSLENELKEINKVTELFDKKTDDLTIKFGQLNNLTCKCVNFILIKNKWSEIVNEYGYNRCCENTKCINTKKPFGVCIEGNGFVYLINDENIKYINCLEGGGGKIHSKNQKIVLIILYFILKLNVN</sequence>
<dbReference type="Proteomes" id="UP000095281">
    <property type="component" value="Unplaced"/>
</dbReference>
<keyword evidence="1" id="KW-0175">Coiled coil</keyword>
<evidence type="ECO:0000313" key="2">
    <source>
        <dbReference type="Proteomes" id="UP000095281"/>
    </source>
</evidence>